<feature type="signal peptide" evidence="5">
    <location>
        <begin position="1"/>
        <end position="22"/>
    </location>
</feature>
<comment type="caution">
    <text evidence="6">The sequence shown here is derived from an EMBL/GenBank/DDBJ whole genome shotgun (WGS) entry which is preliminary data.</text>
</comment>
<dbReference type="HAMAP" id="MF_00946">
    <property type="entry name" value="HdeA"/>
    <property type="match status" value="1"/>
</dbReference>
<evidence type="ECO:0000313" key="7">
    <source>
        <dbReference type="Proteomes" id="UP000218796"/>
    </source>
</evidence>
<dbReference type="KEGG" id="hpar:AL518_05680"/>
<dbReference type="SUPFAM" id="SSF47752">
    <property type="entry name" value="Protein HNS-dependent expression A, HdeA"/>
    <property type="match status" value="1"/>
</dbReference>
<dbReference type="NCBIfam" id="NF007576">
    <property type="entry name" value="PRK10208.1"/>
    <property type="match status" value="1"/>
</dbReference>
<keyword evidence="1 5" id="KW-0732">Signal</keyword>
<evidence type="ECO:0000256" key="1">
    <source>
        <dbReference type="ARBA" id="ARBA00022729"/>
    </source>
</evidence>
<dbReference type="InterPro" id="IPR036831">
    <property type="entry name" value="HdeA_sf"/>
</dbReference>
<feature type="disulfide bond" evidence="5">
    <location>
        <begin position="34"/>
        <end position="82"/>
    </location>
</feature>
<evidence type="ECO:0000313" key="6">
    <source>
        <dbReference type="EMBL" id="PAV96381.1"/>
    </source>
</evidence>
<keyword evidence="3 5" id="KW-1015">Disulfide bond</keyword>
<dbReference type="Proteomes" id="UP000218796">
    <property type="component" value="Unassembled WGS sequence"/>
</dbReference>
<dbReference type="InterPro" id="IPR038303">
    <property type="entry name" value="HdeA/HdeB_sf"/>
</dbReference>
<proteinExistence type="inferred from homology"/>
<comment type="similarity">
    <text evidence="5">Belongs to the HdeA family.</text>
</comment>
<keyword evidence="7" id="KW-1185">Reference proteome</keyword>
<dbReference type="EMBL" id="NQMS01000004">
    <property type="protein sequence ID" value="PAV96381.1"/>
    <property type="molecule type" value="Genomic_DNA"/>
</dbReference>
<dbReference type="Pfam" id="PF06411">
    <property type="entry name" value="HdeA"/>
    <property type="match status" value="1"/>
</dbReference>
<name>A0A2A2MCE7_9GAMM</name>
<evidence type="ECO:0000256" key="3">
    <source>
        <dbReference type="ARBA" id="ARBA00023157"/>
    </source>
</evidence>
<dbReference type="Gene3D" id="1.10.890.10">
    <property type="entry name" value="HNS-dependent expression A"/>
    <property type="match status" value="1"/>
</dbReference>
<sequence precursor="true">MNKKTLLISMVCLMGFSAIGHAAENKKPVKSWTCEDFLALDESFKPTAIGFAEALNKKDKPEDAVLDVDGTEKVIPLVIEACKQNPKESFAQKVKSEWKKVKKDM</sequence>
<gene>
    <name evidence="5" type="primary">hdeA</name>
    <name evidence="6" type="ORF">CJD50_11785</name>
</gene>
<feature type="chain" id="PRO_5023987260" description="Acid stress chaperone HdeA" evidence="5">
    <location>
        <begin position="23"/>
        <end position="105"/>
    </location>
</feature>
<dbReference type="GO" id="GO:0030288">
    <property type="term" value="C:outer membrane-bounded periplasmic space"/>
    <property type="evidence" value="ECO:0007669"/>
    <property type="project" value="InterPro"/>
</dbReference>
<accession>A0A2A2MCE7</accession>
<keyword evidence="2 5" id="KW-0574">Periplasm</keyword>
<organism evidence="6 7">
    <name type="scientific">Hafnia paralvei</name>
    <dbReference type="NCBI Taxonomy" id="546367"/>
    <lineage>
        <taxon>Bacteria</taxon>
        <taxon>Pseudomonadati</taxon>
        <taxon>Pseudomonadota</taxon>
        <taxon>Gammaproteobacteria</taxon>
        <taxon>Enterobacterales</taxon>
        <taxon>Hafniaceae</taxon>
        <taxon>Hafnia</taxon>
    </lineage>
</organism>
<evidence type="ECO:0000256" key="4">
    <source>
        <dbReference type="ARBA" id="ARBA00023186"/>
    </source>
</evidence>
<dbReference type="GO" id="GO:1990451">
    <property type="term" value="P:cellular stress response to acidic pH"/>
    <property type="evidence" value="ECO:0007669"/>
    <property type="project" value="UniProtKB-UniRule"/>
</dbReference>
<evidence type="ECO:0000256" key="5">
    <source>
        <dbReference type="HAMAP-Rule" id="MF_00946"/>
    </source>
</evidence>
<evidence type="ECO:0000256" key="2">
    <source>
        <dbReference type="ARBA" id="ARBA00022764"/>
    </source>
</evidence>
<dbReference type="OrthoDB" id="7581659at2"/>
<comment type="subcellular location">
    <subcellularLocation>
        <location evidence="5">Periplasm</location>
    </subcellularLocation>
</comment>
<dbReference type="AlphaFoldDB" id="A0A2A2MCE7"/>
<dbReference type="InterPro" id="IPR024972">
    <property type="entry name" value="HdeA"/>
</dbReference>
<keyword evidence="4 5" id="KW-0143">Chaperone</keyword>
<dbReference type="RefSeq" id="WP_008815558.1">
    <property type="nucleotide sequence ID" value="NZ_CALECD010000087.1"/>
</dbReference>
<dbReference type="InterPro" id="IPR010486">
    <property type="entry name" value="HNS-dep_expression_A/B"/>
</dbReference>
<protein>
    <recommendedName>
        <fullName evidence="5">Acid stress chaperone HdeA</fullName>
    </recommendedName>
</protein>
<comment type="function">
    <text evidence="5">Required for optimal acid stress protection. Exhibits a chaperone-like activity only at low pH by suppressing non-specifically the aggregation of denaturated periplasmic proteins.</text>
</comment>
<reference evidence="6 7" key="1">
    <citation type="submission" date="2017-08" db="EMBL/GenBank/DDBJ databases">
        <title>Draft Genome Sequence of Hafnia alvei CITHA-6 Isolated from Raw Bovine Milk.</title>
        <authorList>
            <person name="Culligan E.P."/>
            <person name="Mcsweeney A."/>
            <person name="O'Doherty C."/>
            <person name="Gleeson E."/>
            <person name="O'Riordan D."/>
            <person name="Sleator R.D."/>
        </authorList>
    </citation>
    <scope>NUCLEOTIDE SEQUENCE [LARGE SCALE GENOMIC DNA]</scope>
    <source>
        <strain evidence="6 7">CITHA-6</strain>
    </source>
</reference>